<evidence type="ECO:0000313" key="1">
    <source>
        <dbReference type="EMBL" id="KIQ69046.1"/>
    </source>
</evidence>
<dbReference type="STRING" id="1123501.Wenmar_02114"/>
<dbReference type="eggNOG" id="COG1801">
    <property type="taxonomic scope" value="Bacteria"/>
</dbReference>
<dbReference type="Pfam" id="PF01904">
    <property type="entry name" value="DUF72"/>
    <property type="match status" value="1"/>
</dbReference>
<gene>
    <name evidence="1" type="ORF">Wenmar_02114</name>
</gene>
<dbReference type="OrthoDB" id="9780310at2"/>
<comment type="caution">
    <text evidence="1">The sequence shown here is derived from an EMBL/GenBank/DDBJ whole genome shotgun (WGS) entry which is preliminary data.</text>
</comment>
<dbReference type="Proteomes" id="UP000035100">
    <property type="component" value="Unassembled WGS sequence"/>
</dbReference>
<dbReference type="PANTHER" id="PTHR30348">
    <property type="entry name" value="UNCHARACTERIZED PROTEIN YECE"/>
    <property type="match status" value="1"/>
</dbReference>
<dbReference type="PATRIC" id="fig|1123501.6.peg.2210"/>
<dbReference type="PANTHER" id="PTHR30348:SF4">
    <property type="entry name" value="DUF72 DOMAIN-CONTAINING PROTEIN"/>
    <property type="match status" value="1"/>
</dbReference>
<reference evidence="1 2" key="1">
    <citation type="submission" date="2013-01" db="EMBL/GenBank/DDBJ databases">
        <authorList>
            <person name="Fiebig A."/>
            <person name="Goeker M."/>
            <person name="Klenk H.-P.P."/>
        </authorList>
    </citation>
    <scope>NUCLEOTIDE SEQUENCE [LARGE SCALE GENOMIC DNA]</scope>
    <source>
        <strain evidence="1 2">DSM 24838</strain>
    </source>
</reference>
<protein>
    <recommendedName>
        <fullName evidence="3">DUF72 domain-containing protein</fullName>
    </recommendedName>
</protein>
<dbReference type="SUPFAM" id="SSF117396">
    <property type="entry name" value="TM1631-like"/>
    <property type="match status" value="1"/>
</dbReference>
<evidence type="ECO:0000313" key="2">
    <source>
        <dbReference type="Proteomes" id="UP000035100"/>
    </source>
</evidence>
<evidence type="ECO:0008006" key="3">
    <source>
        <dbReference type="Google" id="ProtNLM"/>
    </source>
</evidence>
<keyword evidence="2" id="KW-1185">Reference proteome</keyword>
<dbReference type="AlphaFoldDB" id="A0A0D0PC76"/>
<dbReference type="RefSeq" id="WP_018304685.1">
    <property type="nucleotide sequence ID" value="NZ_KB902315.1"/>
</dbReference>
<dbReference type="InterPro" id="IPR002763">
    <property type="entry name" value="DUF72"/>
</dbReference>
<accession>A0A0D0PC76</accession>
<dbReference type="EMBL" id="AONG01000010">
    <property type="protein sequence ID" value="KIQ69046.1"/>
    <property type="molecule type" value="Genomic_DNA"/>
</dbReference>
<organism evidence="1 2">
    <name type="scientific">Wenxinia marina DSM 24838</name>
    <dbReference type="NCBI Taxonomy" id="1123501"/>
    <lineage>
        <taxon>Bacteria</taxon>
        <taxon>Pseudomonadati</taxon>
        <taxon>Pseudomonadota</taxon>
        <taxon>Alphaproteobacteria</taxon>
        <taxon>Rhodobacterales</taxon>
        <taxon>Roseobacteraceae</taxon>
        <taxon>Wenxinia</taxon>
    </lineage>
</organism>
<dbReference type="Gene3D" id="3.20.20.410">
    <property type="entry name" value="Protein of unknown function UPF0759"/>
    <property type="match status" value="1"/>
</dbReference>
<name>A0A0D0PC76_9RHOB</name>
<dbReference type="InterPro" id="IPR036520">
    <property type="entry name" value="UPF0759_sf"/>
</dbReference>
<sequence length="263" mass="28847">MSGTIRIGIGGWTYAPWRETFYPPEVKVKDELSYAARQLPTIEINGTFYRGQKAETFAKWRADVPDGFVYSMKAPRYATAKKVLAEGAESVSRFTEGGLIELGSALGPIVWQLPDHHKFDPEDLSAFLDLLPPETRGHRLRHAVELRHETFLTPEAVEICRARNVAIVWAMDSTFPEIADPTADFVYIRMMGTEEGEADGYAAAALDRRAMDLKTIAAGGMPDGAPLLAGRPDVTPRDVFAYVISGHKAANPAAAKALIARIS</sequence>
<proteinExistence type="predicted"/>